<dbReference type="eggNOG" id="ENOG502ZMJT">
    <property type="taxonomic scope" value="Bacteria"/>
</dbReference>
<name>Q21GB4_SACD2</name>
<organism evidence="1 2">
    <name type="scientific">Saccharophagus degradans (strain 2-40 / ATCC 43961 / DSM 17024)</name>
    <dbReference type="NCBI Taxonomy" id="203122"/>
    <lineage>
        <taxon>Bacteria</taxon>
        <taxon>Pseudomonadati</taxon>
        <taxon>Pseudomonadota</taxon>
        <taxon>Gammaproteobacteria</taxon>
        <taxon>Cellvibrionales</taxon>
        <taxon>Cellvibrionaceae</taxon>
        <taxon>Saccharophagus</taxon>
    </lineage>
</organism>
<dbReference type="RefSeq" id="WP_011469481.1">
    <property type="nucleotide sequence ID" value="NC_007912.1"/>
</dbReference>
<accession>Q21GB4</accession>
<reference evidence="1 2" key="1">
    <citation type="journal article" date="2008" name="PLoS Genet.">
        <title>Complete genome sequence of the complex carbohydrate-degrading marine bacterium, Saccharophagus degradans strain 2-40 T.</title>
        <authorList>
            <person name="Weiner R.M."/>
            <person name="Taylor L.E.II."/>
            <person name="Henrissat B."/>
            <person name="Hauser L."/>
            <person name="Land M."/>
            <person name="Coutinho P.M."/>
            <person name="Rancurel C."/>
            <person name="Saunders E.H."/>
            <person name="Longmire A.G."/>
            <person name="Zhang H."/>
            <person name="Bayer E.A."/>
            <person name="Gilbert H.J."/>
            <person name="Larimer F."/>
            <person name="Zhulin I.B."/>
            <person name="Ekborg N.A."/>
            <person name="Lamed R."/>
            <person name="Richardson P.M."/>
            <person name="Borovok I."/>
            <person name="Hutcheson S."/>
        </authorList>
    </citation>
    <scope>NUCLEOTIDE SEQUENCE [LARGE SCALE GENOMIC DNA]</scope>
    <source>
        <strain evidence="2">2-40 / ATCC 43961 / DSM 17024</strain>
    </source>
</reference>
<dbReference type="EMBL" id="CP000282">
    <property type="protein sequence ID" value="ABD82265.1"/>
    <property type="molecule type" value="Genomic_DNA"/>
</dbReference>
<protein>
    <submittedName>
        <fullName evidence="1">Uncharacterized protein</fullName>
    </submittedName>
</protein>
<dbReference type="GeneID" id="98614641"/>
<dbReference type="OrthoDB" id="5918783at2"/>
<dbReference type="HOGENOM" id="CLU_2275419_0_0_6"/>
<evidence type="ECO:0000313" key="1">
    <source>
        <dbReference type="EMBL" id="ABD82265.1"/>
    </source>
</evidence>
<dbReference type="Proteomes" id="UP000001947">
    <property type="component" value="Chromosome"/>
</dbReference>
<dbReference type="KEGG" id="sde:Sde_3008"/>
<dbReference type="AlphaFoldDB" id="Q21GB4"/>
<proteinExistence type="predicted"/>
<evidence type="ECO:0000313" key="2">
    <source>
        <dbReference type="Proteomes" id="UP000001947"/>
    </source>
</evidence>
<gene>
    <name evidence="1" type="ordered locus">Sde_3008</name>
</gene>
<keyword evidence="2" id="KW-1185">Reference proteome</keyword>
<sequence>MRFIIIFIASIFSAAVYSETLNETRTVKRIFAEGTASGGFYTNEGLPQCLYHIMYLKLDTDAGKAQFSMLLAAKASGQKIVRIDYTVNPSNGKCNLTGFHVE</sequence>